<proteinExistence type="predicted"/>
<dbReference type="AlphaFoldDB" id="A0AAI8YHZ9"/>
<dbReference type="EMBL" id="CAUWAG010000007">
    <property type="protein sequence ID" value="CAJ2505565.1"/>
    <property type="molecule type" value="Genomic_DNA"/>
</dbReference>
<accession>A0AAI8YHZ9</accession>
<evidence type="ECO:0000313" key="2">
    <source>
        <dbReference type="Proteomes" id="UP001295740"/>
    </source>
</evidence>
<name>A0AAI8YHZ9_9PEZI</name>
<comment type="caution">
    <text evidence="1">The sequence shown here is derived from an EMBL/GenBank/DDBJ whole genome shotgun (WGS) entry which is preliminary data.</text>
</comment>
<dbReference type="Proteomes" id="UP001295740">
    <property type="component" value="Unassembled WGS sequence"/>
</dbReference>
<protein>
    <submittedName>
        <fullName evidence="1">Uu.00g129590.m01.CDS01</fullName>
    </submittedName>
</protein>
<organism evidence="1 2">
    <name type="scientific">Anthostomella pinea</name>
    <dbReference type="NCBI Taxonomy" id="933095"/>
    <lineage>
        <taxon>Eukaryota</taxon>
        <taxon>Fungi</taxon>
        <taxon>Dikarya</taxon>
        <taxon>Ascomycota</taxon>
        <taxon>Pezizomycotina</taxon>
        <taxon>Sordariomycetes</taxon>
        <taxon>Xylariomycetidae</taxon>
        <taxon>Xylariales</taxon>
        <taxon>Xylariaceae</taxon>
        <taxon>Anthostomella</taxon>
    </lineage>
</organism>
<gene>
    <name evidence="1" type="ORF">KHLLAP_LOCUS6033</name>
</gene>
<sequence>MSDQFQSRRVMGISCQSELDLFVRQPKHRAVSKASEASHQEICVEGDSLGGRKTDIGSTGPERVEKQGDVIRSELLRSRLETPLWKAEAGKIVCHAFLKHIDINPDDYTSQCDALLSLLEYVYSHFSETYVLSFFA</sequence>
<evidence type="ECO:0000313" key="1">
    <source>
        <dbReference type="EMBL" id="CAJ2505565.1"/>
    </source>
</evidence>
<keyword evidence="2" id="KW-1185">Reference proteome</keyword>
<reference evidence="1" key="1">
    <citation type="submission" date="2023-10" db="EMBL/GenBank/DDBJ databases">
        <authorList>
            <person name="Hackl T."/>
        </authorList>
    </citation>
    <scope>NUCLEOTIDE SEQUENCE</scope>
</reference>